<evidence type="ECO:0000313" key="2">
    <source>
        <dbReference type="Proteomes" id="UP000283633"/>
    </source>
</evidence>
<dbReference type="EMBL" id="QWZQ01000047">
    <property type="protein sequence ID" value="RRK09601.1"/>
    <property type="molecule type" value="Genomic_DNA"/>
</dbReference>
<accession>A0A426D4T5</accession>
<comment type="caution">
    <text evidence="1">The sequence shown here is derived from an EMBL/GenBank/DDBJ whole genome shotgun (WGS) entry which is preliminary data.</text>
</comment>
<name>A0A426D4T5_9LACO</name>
<sequence>MATSINATHQVTVRVAGKGETKQKAFANALSQIQKQVVDNTDQVTLQIVPVKVIPVRLRATAYRERFLFLFFPRTRTAYHVTLDIVVSINSVDLATVPFQTTAPANADFETVSGLKGGK</sequence>
<gene>
    <name evidence="1" type="ORF">D1831_11840</name>
</gene>
<dbReference type="AlphaFoldDB" id="A0A426D4T5"/>
<proteinExistence type="predicted"/>
<reference evidence="1 2" key="1">
    <citation type="submission" date="2018-08" db="EMBL/GenBank/DDBJ databases">
        <title>Genome Lactobacillus garii FI11369.</title>
        <authorList>
            <person name="Diaz M."/>
            <person name="Narbad A."/>
        </authorList>
    </citation>
    <scope>NUCLEOTIDE SEQUENCE [LARGE SCALE GENOMIC DNA]</scope>
    <source>
        <strain evidence="1 2">FI11369</strain>
    </source>
</reference>
<dbReference type="InterPro" id="IPR020037">
    <property type="entry name" value="DUF4312"/>
</dbReference>
<dbReference type="RefSeq" id="WP_125073110.1">
    <property type="nucleotide sequence ID" value="NZ_QWZQ01000047.1"/>
</dbReference>
<protein>
    <submittedName>
        <fullName evidence="1">DUF4312 family protein</fullName>
    </submittedName>
</protein>
<dbReference type="OrthoDB" id="4202626at2"/>
<keyword evidence="2" id="KW-1185">Reference proteome</keyword>
<dbReference type="Proteomes" id="UP000283633">
    <property type="component" value="Unassembled WGS sequence"/>
</dbReference>
<dbReference type="Pfam" id="PF14189">
    <property type="entry name" value="DUF4312"/>
    <property type="match status" value="1"/>
</dbReference>
<organism evidence="1 2">
    <name type="scientific">Lactiplantibacillus garii</name>
    <dbReference type="NCBI Taxonomy" id="2306423"/>
    <lineage>
        <taxon>Bacteria</taxon>
        <taxon>Bacillati</taxon>
        <taxon>Bacillota</taxon>
        <taxon>Bacilli</taxon>
        <taxon>Lactobacillales</taxon>
        <taxon>Lactobacillaceae</taxon>
        <taxon>Lactiplantibacillus</taxon>
    </lineage>
</organism>
<evidence type="ECO:0000313" key="1">
    <source>
        <dbReference type="EMBL" id="RRK09601.1"/>
    </source>
</evidence>
<dbReference type="NCBIfam" id="TIGR03578">
    <property type="entry name" value="EF_0831"/>
    <property type="match status" value="1"/>
</dbReference>